<dbReference type="Gene3D" id="3.40.228.10">
    <property type="entry name" value="Dimethylsulfoxide Reductase, domain 2"/>
    <property type="match status" value="1"/>
</dbReference>
<proteinExistence type="predicted"/>
<evidence type="ECO:0000313" key="8">
    <source>
        <dbReference type="Proteomes" id="UP001596388"/>
    </source>
</evidence>
<dbReference type="GO" id="GO:0046872">
    <property type="term" value="F:metal ion binding"/>
    <property type="evidence" value="ECO:0007669"/>
    <property type="project" value="UniProtKB-KW"/>
</dbReference>
<dbReference type="AlphaFoldDB" id="A0ABD5WZC9"/>
<dbReference type="Pfam" id="PF00384">
    <property type="entry name" value="Molybdopterin"/>
    <property type="match status" value="1"/>
</dbReference>
<gene>
    <name evidence="7" type="primary">fdhF</name>
    <name evidence="7" type="ORF">ACFQKD_16485</name>
</gene>
<dbReference type="Gene3D" id="2.20.25.90">
    <property type="entry name" value="ADC-like domains"/>
    <property type="match status" value="1"/>
</dbReference>
<accession>A0ABD5WZC9</accession>
<dbReference type="PANTHER" id="PTHR43105:SF10">
    <property type="entry name" value="NADH-QUINONE OXIDOREDUCTASE SUBUNIT G"/>
    <property type="match status" value="1"/>
</dbReference>
<dbReference type="CDD" id="cd00508">
    <property type="entry name" value="MopB_CT_Fdh-Nap-like"/>
    <property type="match status" value="1"/>
</dbReference>
<dbReference type="InterPro" id="IPR006655">
    <property type="entry name" value="Mopterin_OxRdtase_prok_CS"/>
</dbReference>
<keyword evidence="7" id="KW-0560">Oxidoreductase</keyword>
<sequence length="692" mass="72956">MSDSDDREFTPAESVCPFCGVGCGIRYDPDSGGARGWRGPVNTKGEVCPKGVAAWDVVDHPDRLTAPLVREDGDLVETTWDDALDRVESAFGSVVAEHGPDAVSVFASSNCTNEENYVLQKCARLLGTNNVDNCARLCHSSTVAAMRDRFGAGAATNSLDDLREADALLVVGANPAENHPVIFRSYILPALRAGATMIHVDPRETATTAGADVHLQVRPGYDISLLNALAAVVVGDGLVDEAFCADRVDGLAAFERFAAGLDVDEEAARAGVDTADIRAAAHAYATADRAAIVTGMGVSQHHYGTATVHALLNLALLTGNVGRRGTGVNPLRGQNNVQGASDVGALPDRLPGGRPVTDPDARAAVADVWGVAPDDLPADPGLTEVEATHAFGDDVRAAFVLGENPAVTEPNAGRVADALDALECLVVQDLFRTETADHADVVLPGSAWAERGGTVTNTDRQVIRMRPNAAPPADARRDLDVLCDLGARLTGRPEAFDYDGPEAVFEELTAATPPYAGMSYAGIDTGSQRWPFPAGADEGTAVLHRTTFANGNRRTPLRVVDHVDPADAVGDDDLVLTTGRVIEHFNSGALTRRSDRLVRMRGDETLQIHPDDAEVLGVADGDQVRIENDRGRTTAVAEVTPAVRPGTVFATFHTLAPLANALTGDTLDPVAKIPEYKHSAVRVRVVTTDGAE</sequence>
<dbReference type="Pfam" id="PF04879">
    <property type="entry name" value="Molybdop_Fe4S4"/>
    <property type="match status" value="1"/>
</dbReference>
<dbReference type="EC" id="1.17.1.9" evidence="7"/>
<feature type="region of interest" description="Disordered" evidence="5">
    <location>
        <begin position="327"/>
        <end position="348"/>
    </location>
</feature>
<dbReference type="InterPro" id="IPR009010">
    <property type="entry name" value="Asp_de-COase-like_dom_sf"/>
</dbReference>
<keyword evidence="1" id="KW-0004">4Fe-4S</keyword>
<evidence type="ECO:0000256" key="5">
    <source>
        <dbReference type="SAM" id="MobiDB-lite"/>
    </source>
</evidence>
<dbReference type="GO" id="GO:0051539">
    <property type="term" value="F:4 iron, 4 sulfur cluster binding"/>
    <property type="evidence" value="ECO:0007669"/>
    <property type="project" value="UniProtKB-KW"/>
</dbReference>
<dbReference type="InterPro" id="IPR006657">
    <property type="entry name" value="MoPterin_dinucl-bd_dom"/>
</dbReference>
<reference evidence="7 8" key="1">
    <citation type="journal article" date="2019" name="Int. J. Syst. Evol. Microbiol.">
        <title>The Global Catalogue of Microorganisms (GCM) 10K type strain sequencing project: providing services to taxonomists for standard genome sequencing and annotation.</title>
        <authorList>
            <consortium name="The Broad Institute Genomics Platform"/>
            <consortium name="The Broad Institute Genome Sequencing Center for Infectious Disease"/>
            <person name="Wu L."/>
            <person name="Ma J."/>
        </authorList>
    </citation>
    <scope>NUCLEOTIDE SEQUENCE [LARGE SCALE GENOMIC DNA]</scope>
    <source>
        <strain evidence="7 8">DT55</strain>
    </source>
</reference>
<dbReference type="GO" id="GO:0008863">
    <property type="term" value="F:formate dehydrogenase (NAD+) activity"/>
    <property type="evidence" value="ECO:0007669"/>
    <property type="project" value="UniProtKB-EC"/>
</dbReference>
<dbReference type="InterPro" id="IPR006478">
    <property type="entry name" value="Formate_DH_asu"/>
</dbReference>
<comment type="caution">
    <text evidence="7">The sequence shown here is derived from an EMBL/GenBank/DDBJ whole genome shotgun (WGS) entry which is preliminary data.</text>
</comment>
<dbReference type="NCBIfam" id="TIGR01591">
    <property type="entry name" value="Fdh-alpha"/>
    <property type="match status" value="1"/>
</dbReference>
<keyword evidence="4" id="KW-0411">Iron-sulfur</keyword>
<evidence type="ECO:0000313" key="7">
    <source>
        <dbReference type="EMBL" id="MFC7098904.1"/>
    </source>
</evidence>
<dbReference type="SUPFAM" id="SSF50692">
    <property type="entry name" value="ADC-like"/>
    <property type="match status" value="1"/>
</dbReference>
<dbReference type="EMBL" id="JBHTAG010000004">
    <property type="protein sequence ID" value="MFC7098904.1"/>
    <property type="molecule type" value="Genomic_DNA"/>
</dbReference>
<dbReference type="Proteomes" id="UP001596388">
    <property type="component" value="Unassembled WGS sequence"/>
</dbReference>
<dbReference type="Pfam" id="PF01568">
    <property type="entry name" value="Molydop_binding"/>
    <property type="match status" value="1"/>
</dbReference>
<dbReference type="SMART" id="SM00926">
    <property type="entry name" value="Molybdop_Fe4S4"/>
    <property type="match status" value="1"/>
</dbReference>
<evidence type="ECO:0000256" key="4">
    <source>
        <dbReference type="ARBA" id="ARBA00023014"/>
    </source>
</evidence>
<dbReference type="Gene3D" id="3.40.50.740">
    <property type="match status" value="1"/>
</dbReference>
<evidence type="ECO:0000259" key="6">
    <source>
        <dbReference type="SMART" id="SM00926"/>
    </source>
</evidence>
<evidence type="ECO:0000256" key="3">
    <source>
        <dbReference type="ARBA" id="ARBA00023004"/>
    </source>
</evidence>
<organism evidence="7 8">
    <name type="scientific">Halobaculum marinum</name>
    <dbReference type="NCBI Taxonomy" id="3031996"/>
    <lineage>
        <taxon>Archaea</taxon>
        <taxon>Methanobacteriati</taxon>
        <taxon>Methanobacteriota</taxon>
        <taxon>Stenosarchaea group</taxon>
        <taxon>Halobacteria</taxon>
        <taxon>Halobacteriales</taxon>
        <taxon>Haloferacaceae</taxon>
        <taxon>Halobaculum</taxon>
    </lineage>
</organism>
<dbReference type="InterPro" id="IPR050123">
    <property type="entry name" value="Prok_molybdopt-oxidoreductase"/>
</dbReference>
<keyword evidence="8" id="KW-1185">Reference proteome</keyword>
<keyword evidence="2" id="KW-0479">Metal-binding</keyword>
<protein>
    <submittedName>
        <fullName evidence="7">Formate dehydrogenase subunit alpha</fullName>
        <ecNumber evidence="7">1.17.1.9</ecNumber>
    </submittedName>
</protein>
<dbReference type="PIRSF" id="PIRSF000144">
    <property type="entry name" value="CbbBc"/>
    <property type="match status" value="1"/>
</dbReference>
<keyword evidence="3" id="KW-0408">Iron</keyword>
<dbReference type="PROSITE" id="PS00490">
    <property type="entry name" value="MOLYBDOPTERIN_PROK_2"/>
    <property type="match status" value="1"/>
</dbReference>
<dbReference type="Gene3D" id="2.40.40.20">
    <property type="match status" value="1"/>
</dbReference>
<dbReference type="SUPFAM" id="SSF53706">
    <property type="entry name" value="Formate dehydrogenase/DMSO reductase, domains 1-3"/>
    <property type="match status" value="1"/>
</dbReference>
<evidence type="ECO:0000256" key="1">
    <source>
        <dbReference type="ARBA" id="ARBA00022485"/>
    </source>
</evidence>
<name>A0ABD5WZC9_9EURY</name>
<feature type="domain" description="4Fe-4S Mo/W bis-MGD-type" evidence="6">
    <location>
        <begin position="9"/>
        <end position="60"/>
    </location>
</feature>
<dbReference type="InterPro" id="IPR006656">
    <property type="entry name" value="Mopterin_OxRdtase"/>
</dbReference>
<dbReference type="InterPro" id="IPR006963">
    <property type="entry name" value="Mopterin_OxRdtase_4Fe-4S_dom"/>
</dbReference>
<dbReference type="RefSeq" id="WP_390219557.1">
    <property type="nucleotide sequence ID" value="NZ_JBHTAG010000004.1"/>
</dbReference>
<dbReference type="PANTHER" id="PTHR43105">
    <property type="entry name" value="RESPIRATORY NITRATE REDUCTASE"/>
    <property type="match status" value="1"/>
</dbReference>
<evidence type="ECO:0000256" key="2">
    <source>
        <dbReference type="ARBA" id="ARBA00022723"/>
    </source>
</evidence>